<evidence type="ECO:0000256" key="6">
    <source>
        <dbReference type="ARBA" id="ARBA00022989"/>
    </source>
</evidence>
<organism evidence="10 11">
    <name type="scientific">Biomphalaria glabrata</name>
    <name type="common">Bloodfluke planorb</name>
    <name type="synonym">Freshwater snail</name>
    <dbReference type="NCBI Taxonomy" id="6526"/>
    <lineage>
        <taxon>Eukaryota</taxon>
        <taxon>Metazoa</taxon>
        <taxon>Spiralia</taxon>
        <taxon>Lophotrochozoa</taxon>
        <taxon>Mollusca</taxon>
        <taxon>Gastropoda</taxon>
        <taxon>Heterobranchia</taxon>
        <taxon>Euthyneura</taxon>
        <taxon>Panpulmonata</taxon>
        <taxon>Hygrophila</taxon>
        <taxon>Lymnaeoidea</taxon>
        <taxon>Planorbidae</taxon>
        <taxon>Biomphalaria</taxon>
    </lineage>
</organism>
<keyword evidence="6 9" id="KW-1133">Transmembrane helix</keyword>
<dbReference type="InterPro" id="IPR006603">
    <property type="entry name" value="PQ-loop_rpt"/>
</dbReference>
<evidence type="ECO:0000256" key="2">
    <source>
        <dbReference type="ARBA" id="ARBA00006855"/>
    </source>
</evidence>
<dbReference type="SMART" id="SM00679">
    <property type="entry name" value="CTNS"/>
    <property type="match status" value="1"/>
</dbReference>
<dbReference type="GO" id="GO:0005774">
    <property type="term" value="C:vacuolar membrane"/>
    <property type="evidence" value="ECO:0007669"/>
    <property type="project" value="TreeGrafter"/>
</dbReference>
<dbReference type="KEGG" id="bgt:106077107"/>
<dbReference type="AlphaFoldDB" id="A0A2C9KX35"/>
<evidence type="ECO:0000256" key="5">
    <source>
        <dbReference type="ARBA" id="ARBA00022737"/>
    </source>
</evidence>
<comment type="subcellular location">
    <subcellularLocation>
        <location evidence="1">Endomembrane system</location>
        <topology evidence="1">Multi-pass membrane protein</topology>
    </subcellularLocation>
</comment>
<accession>A0A2C9KX35</accession>
<dbReference type="STRING" id="6526.A0A2C9KX35"/>
<dbReference type="VEuPathDB" id="VectorBase:BGLAX_031032"/>
<protein>
    <submittedName>
        <fullName evidence="10">Uncharacterized protein</fullName>
    </submittedName>
</protein>
<feature type="transmembrane region" description="Helical" evidence="9">
    <location>
        <begin position="98"/>
        <end position="117"/>
    </location>
</feature>
<evidence type="ECO:0000313" key="10">
    <source>
        <dbReference type="EnsemblMetazoa" id="BGLB024559-PA"/>
    </source>
</evidence>
<evidence type="ECO:0000256" key="8">
    <source>
        <dbReference type="ARBA" id="ARBA00048473"/>
    </source>
</evidence>
<evidence type="ECO:0000256" key="1">
    <source>
        <dbReference type="ARBA" id="ARBA00004127"/>
    </source>
</evidence>
<keyword evidence="5" id="KW-0677">Repeat</keyword>
<evidence type="ECO:0000256" key="7">
    <source>
        <dbReference type="ARBA" id="ARBA00023136"/>
    </source>
</evidence>
<dbReference type="Pfam" id="PF04193">
    <property type="entry name" value="PQ-loop"/>
    <property type="match status" value="1"/>
</dbReference>
<evidence type="ECO:0000256" key="4">
    <source>
        <dbReference type="ARBA" id="ARBA00022692"/>
    </source>
</evidence>
<proteinExistence type="inferred from homology"/>
<comment type="similarity">
    <text evidence="2">Belongs to the cystinosin family.</text>
</comment>
<keyword evidence="7 9" id="KW-0472">Membrane</keyword>
<evidence type="ECO:0000256" key="9">
    <source>
        <dbReference type="SAM" id="Phobius"/>
    </source>
</evidence>
<sequence>IHQSPDCVSVNTVEGILKIDKGHKGGQKVSKICIALVTGAWLFALASLVVTLTHTITWLTYLYYFSYIKLGVTLIKYIPQAYMNFRRKSTDGWSIGNVLLDFTGGSLSLLQMFLLSYNS</sequence>
<keyword evidence="3" id="KW-0813">Transport</keyword>
<gene>
    <name evidence="10" type="primary">106077107</name>
</gene>
<comment type="catalytic activity">
    <reaction evidence="8">
        <text>L-cystine(out) + H(+)(out) = L-cystine(in) + H(+)(in)</text>
        <dbReference type="Rhea" id="RHEA:66172"/>
        <dbReference type="ChEBI" id="CHEBI:15378"/>
        <dbReference type="ChEBI" id="CHEBI:35491"/>
    </reaction>
    <physiologicalReaction direction="left-to-right" evidence="8">
        <dbReference type="Rhea" id="RHEA:66173"/>
    </physiologicalReaction>
</comment>
<dbReference type="GO" id="GO:0015184">
    <property type="term" value="F:L-cystine transmembrane transporter activity"/>
    <property type="evidence" value="ECO:0007669"/>
    <property type="project" value="TreeGrafter"/>
</dbReference>
<dbReference type="VEuPathDB" id="VectorBase:BGLB024559"/>
<reference evidence="10" key="1">
    <citation type="submission" date="2020-05" db="UniProtKB">
        <authorList>
            <consortium name="EnsemblMetazoa"/>
        </authorList>
    </citation>
    <scope>IDENTIFICATION</scope>
    <source>
        <strain evidence="10">BB02</strain>
    </source>
</reference>
<dbReference type="GO" id="GO:0012505">
    <property type="term" value="C:endomembrane system"/>
    <property type="evidence" value="ECO:0007669"/>
    <property type="project" value="UniProtKB-SubCell"/>
</dbReference>
<dbReference type="PANTHER" id="PTHR13131">
    <property type="entry name" value="CYSTINOSIN"/>
    <property type="match status" value="1"/>
</dbReference>
<dbReference type="PANTHER" id="PTHR13131:SF5">
    <property type="entry name" value="CYSTINOSIN"/>
    <property type="match status" value="1"/>
</dbReference>
<feature type="transmembrane region" description="Helical" evidence="9">
    <location>
        <begin position="32"/>
        <end position="52"/>
    </location>
</feature>
<dbReference type="Proteomes" id="UP000076420">
    <property type="component" value="Unassembled WGS sequence"/>
</dbReference>
<feature type="transmembrane region" description="Helical" evidence="9">
    <location>
        <begin position="58"/>
        <end position="78"/>
    </location>
</feature>
<dbReference type="Gene3D" id="1.20.1280.290">
    <property type="match status" value="1"/>
</dbReference>
<evidence type="ECO:0000256" key="3">
    <source>
        <dbReference type="ARBA" id="ARBA00022448"/>
    </source>
</evidence>
<keyword evidence="4 9" id="KW-0812">Transmembrane</keyword>
<dbReference type="EnsemblMetazoa" id="BGLB024559-RA">
    <property type="protein sequence ID" value="BGLB024559-PA"/>
    <property type="gene ID" value="BGLB024559"/>
</dbReference>
<evidence type="ECO:0000313" key="11">
    <source>
        <dbReference type="Proteomes" id="UP000076420"/>
    </source>
</evidence>
<name>A0A2C9KX35_BIOGL</name>
<dbReference type="InterPro" id="IPR005282">
    <property type="entry name" value="LC_transporter"/>
</dbReference>